<gene>
    <name evidence="1" type="ORF">B0T16DRAFT_415471</name>
</gene>
<comment type="caution">
    <text evidence="1">The sequence shown here is derived from an EMBL/GenBank/DDBJ whole genome shotgun (WGS) entry which is preliminary data.</text>
</comment>
<dbReference type="Proteomes" id="UP001174936">
    <property type="component" value="Unassembled WGS sequence"/>
</dbReference>
<evidence type="ECO:0000313" key="1">
    <source>
        <dbReference type="EMBL" id="KAK0643184.1"/>
    </source>
</evidence>
<dbReference type="EMBL" id="JAULSV010000005">
    <property type="protein sequence ID" value="KAK0643184.1"/>
    <property type="molecule type" value="Genomic_DNA"/>
</dbReference>
<protein>
    <submittedName>
        <fullName evidence="1">Uncharacterized protein</fullName>
    </submittedName>
</protein>
<sequence>MTIITVCNAAGCNSEWGIFTTAFATFEVNANARCRNPGREGVNWLCMDWGAQRAHFDVEGLAGKRCLRKKGDLRVPGNCSLNTVYAAYCNISRWEEVACTW</sequence>
<proteinExistence type="predicted"/>
<keyword evidence="2" id="KW-1185">Reference proteome</keyword>
<dbReference type="AlphaFoldDB" id="A0AA39XZI6"/>
<evidence type="ECO:0000313" key="2">
    <source>
        <dbReference type="Proteomes" id="UP001174936"/>
    </source>
</evidence>
<accession>A0AA39XZI6</accession>
<name>A0AA39XZI6_9PEZI</name>
<reference evidence="1" key="1">
    <citation type="submission" date="2023-06" db="EMBL/GenBank/DDBJ databases">
        <title>Genome-scale phylogeny and comparative genomics of the fungal order Sordariales.</title>
        <authorList>
            <consortium name="Lawrence Berkeley National Laboratory"/>
            <person name="Hensen N."/>
            <person name="Bonometti L."/>
            <person name="Westerberg I."/>
            <person name="Brannstrom I.O."/>
            <person name="Guillou S."/>
            <person name="Cros-Aarteil S."/>
            <person name="Calhoun S."/>
            <person name="Haridas S."/>
            <person name="Kuo A."/>
            <person name="Mondo S."/>
            <person name="Pangilinan J."/>
            <person name="Riley R."/>
            <person name="Labutti K."/>
            <person name="Andreopoulos B."/>
            <person name="Lipzen A."/>
            <person name="Chen C."/>
            <person name="Yanf M."/>
            <person name="Daum C."/>
            <person name="Ng V."/>
            <person name="Clum A."/>
            <person name="Steindorff A."/>
            <person name="Ohm R."/>
            <person name="Martin F."/>
            <person name="Silar P."/>
            <person name="Natvig D."/>
            <person name="Lalanne C."/>
            <person name="Gautier V."/>
            <person name="Ament-Velasquez S.L."/>
            <person name="Kruys A."/>
            <person name="Hutchinson M.I."/>
            <person name="Powell A.J."/>
            <person name="Barry K."/>
            <person name="Miller A.N."/>
            <person name="Grigoriev I.V."/>
            <person name="Debuchy R."/>
            <person name="Gladieux P."/>
            <person name="Thoren M.H."/>
            <person name="Johannesson H."/>
        </authorList>
    </citation>
    <scope>NUCLEOTIDE SEQUENCE</scope>
    <source>
        <strain evidence="1">SMH2532-1</strain>
    </source>
</reference>
<organism evidence="1 2">
    <name type="scientific">Cercophora newfieldiana</name>
    <dbReference type="NCBI Taxonomy" id="92897"/>
    <lineage>
        <taxon>Eukaryota</taxon>
        <taxon>Fungi</taxon>
        <taxon>Dikarya</taxon>
        <taxon>Ascomycota</taxon>
        <taxon>Pezizomycotina</taxon>
        <taxon>Sordariomycetes</taxon>
        <taxon>Sordariomycetidae</taxon>
        <taxon>Sordariales</taxon>
        <taxon>Lasiosphaeriaceae</taxon>
        <taxon>Cercophora</taxon>
    </lineage>
</organism>